<keyword evidence="9" id="KW-1015">Disulfide bond</keyword>
<gene>
    <name evidence="13" type="primary">LOC112058274</name>
</gene>
<keyword evidence="5" id="KW-0399">Innate immunity</keyword>
<evidence type="ECO:0000313" key="12">
    <source>
        <dbReference type="Proteomes" id="UP001652582"/>
    </source>
</evidence>
<evidence type="ECO:0000256" key="9">
    <source>
        <dbReference type="ARBA" id="ARBA00023157"/>
    </source>
</evidence>
<keyword evidence="6 10" id="KW-0732">Signal</keyword>
<evidence type="ECO:0000256" key="8">
    <source>
        <dbReference type="ARBA" id="ARBA00023022"/>
    </source>
</evidence>
<dbReference type="GO" id="GO:0005576">
    <property type="term" value="C:extracellular region"/>
    <property type="evidence" value="ECO:0007669"/>
    <property type="project" value="UniProtKB-SubCell"/>
</dbReference>
<accession>A0A6J1PAQ8</accession>
<evidence type="ECO:0000256" key="5">
    <source>
        <dbReference type="ARBA" id="ARBA00022588"/>
    </source>
</evidence>
<sequence length="167" mass="18204">MWFAYFTTMVALATVASGFRHGAPESACKHMTPGHGVPPQSTIPPYVITPSTKTVKAGTPMEVTISGKSSKDTIRGIMLQVRGSDDKIVGTFKVDPQDSISQPMKCDAQGDTVTHKLHDEKDDKQTVYYTWTPPAGYNDIVKFRATIVKTGEVFWVGLESAPVKVTL</sequence>
<keyword evidence="4" id="KW-0929">Antimicrobial</keyword>
<dbReference type="CDD" id="cd08544">
    <property type="entry name" value="Reeler"/>
    <property type="match status" value="1"/>
</dbReference>
<dbReference type="GO" id="GO:0042742">
    <property type="term" value="P:defense response to bacterium"/>
    <property type="evidence" value="ECO:0007669"/>
    <property type="project" value="UniProtKB-KW"/>
</dbReference>
<dbReference type="InterPro" id="IPR042307">
    <property type="entry name" value="Reeler_sf"/>
</dbReference>
<dbReference type="GO" id="GO:0042832">
    <property type="term" value="P:defense response to protozoan"/>
    <property type="evidence" value="ECO:0007669"/>
    <property type="project" value="UniProtKB-ARBA"/>
</dbReference>
<evidence type="ECO:0000256" key="10">
    <source>
        <dbReference type="SAM" id="SignalP"/>
    </source>
</evidence>
<dbReference type="Pfam" id="PF02014">
    <property type="entry name" value="Reeler"/>
    <property type="match status" value="1"/>
</dbReference>
<comment type="subcellular location">
    <subcellularLocation>
        <location evidence="1">Secreted</location>
    </subcellularLocation>
</comment>
<evidence type="ECO:0000313" key="13">
    <source>
        <dbReference type="RefSeq" id="XP_023954753.1"/>
    </source>
</evidence>
<evidence type="ECO:0000256" key="7">
    <source>
        <dbReference type="ARBA" id="ARBA00022859"/>
    </source>
</evidence>
<feature type="chain" id="PRO_5026809129" evidence="10">
    <location>
        <begin position="19"/>
        <end position="167"/>
    </location>
</feature>
<dbReference type="GO" id="GO:0016020">
    <property type="term" value="C:membrane"/>
    <property type="evidence" value="ECO:0007669"/>
    <property type="project" value="TreeGrafter"/>
</dbReference>
<keyword evidence="8" id="KW-0044">Antibiotic</keyword>
<evidence type="ECO:0000256" key="6">
    <source>
        <dbReference type="ARBA" id="ARBA00022729"/>
    </source>
</evidence>
<dbReference type="AlphaFoldDB" id="A0A6J1PAQ8"/>
<dbReference type="FunFam" id="2.60.40.4060:FF:000003">
    <property type="entry name" value="Ferric chelate reductase 1"/>
    <property type="match status" value="1"/>
</dbReference>
<evidence type="ECO:0000256" key="4">
    <source>
        <dbReference type="ARBA" id="ARBA00022529"/>
    </source>
</evidence>
<keyword evidence="12" id="KW-1185">Reference proteome</keyword>
<dbReference type="GeneID" id="112058274"/>
<dbReference type="PROSITE" id="PS51019">
    <property type="entry name" value="REELIN"/>
    <property type="match status" value="1"/>
</dbReference>
<dbReference type="Proteomes" id="UP001652582">
    <property type="component" value="Chromosome 3"/>
</dbReference>
<evidence type="ECO:0000259" key="11">
    <source>
        <dbReference type="PROSITE" id="PS51019"/>
    </source>
</evidence>
<organism evidence="12 13">
    <name type="scientific">Bicyclus anynana</name>
    <name type="common">Squinting bush brown butterfly</name>
    <dbReference type="NCBI Taxonomy" id="110368"/>
    <lineage>
        <taxon>Eukaryota</taxon>
        <taxon>Metazoa</taxon>
        <taxon>Ecdysozoa</taxon>
        <taxon>Arthropoda</taxon>
        <taxon>Hexapoda</taxon>
        <taxon>Insecta</taxon>
        <taxon>Pterygota</taxon>
        <taxon>Neoptera</taxon>
        <taxon>Endopterygota</taxon>
        <taxon>Lepidoptera</taxon>
        <taxon>Glossata</taxon>
        <taxon>Ditrysia</taxon>
        <taxon>Papilionoidea</taxon>
        <taxon>Nymphalidae</taxon>
        <taxon>Satyrinae</taxon>
        <taxon>Satyrini</taxon>
        <taxon>Mycalesina</taxon>
        <taxon>Bicyclus</taxon>
    </lineage>
</organism>
<proteinExistence type="inferred from homology"/>
<dbReference type="PANTHER" id="PTHR45828:SF9">
    <property type="entry name" value="CELL WALL INTEGRITY AND STRESS RESPONSE COMPONENT 4-LIKE-RELATED"/>
    <property type="match status" value="1"/>
</dbReference>
<feature type="signal peptide" evidence="10">
    <location>
        <begin position="1"/>
        <end position="18"/>
    </location>
</feature>
<keyword evidence="7" id="KW-0391">Immunity</keyword>
<dbReference type="InterPro" id="IPR002861">
    <property type="entry name" value="Reeler_dom"/>
</dbReference>
<feature type="domain" description="Reelin" evidence="11">
    <location>
        <begin position="5"/>
        <end position="167"/>
    </location>
</feature>
<comment type="similarity">
    <text evidence="2">Belongs to the insect defense protein family.</text>
</comment>
<evidence type="ECO:0000256" key="1">
    <source>
        <dbReference type="ARBA" id="ARBA00004613"/>
    </source>
</evidence>
<dbReference type="CTD" id="100862784"/>
<dbReference type="Gene3D" id="2.60.40.4060">
    <property type="entry name" value="Reeler domain"/>
    <property type="match status" value="1"/>
</dbReference>
<name>A0A6J1PAQ8_BICAN</name>
<evidence type="ECO:0000256" key="2">
    <source>
        <dbReference type="ARBA" id="ARBA00008501"/>
    </source>
</evidence>
<dbReference type="InterPro" id="IPR051237">
    <property type="entry name" value="Ferric-chelate_Red/DefProt"/>
</dbReference>
<dbReference type="PANTHER" id="PTHR45828">
    <property type="entry name" value="CYTOCHROME B561/FERRIC REDUCTASE TRANSMEMBRANE"/>
    <property type="match status" value="1"/>
</dbReference>
<dbReference type="GO" id="GO:0045087">
    <property type="term" value="P:innate immune response"/>
    <property type="evidence" value="ECO:0007669"/>
    <property type="project" value="UniProtKB-KW"/>
</dbReference>
<dbReference type="KEGG" id="bany:112058274"/>
<dbReference type="OrthoDB" id="6418377at2759"/>
<keyword evidence="3" id="KW-0964">Secreted</keyword>
<dbReference type="RefSeq" id="XP_023954753.1">
    <property type="nucleotide sequence ID" value="XM_024098985.2"/>
</dbReference>
<protein>
    <submittedName>
        <fullName evidence="13">Defense protein Hdd11</fullName>
    </submittedName>
</protein>
<evidence type="ECO:0000256" key="3">
    <source>
        <dbReference type="ARBA" id="ARBA00022525"/>
    </source>
</evidence>
<reference evidence="13" key="1">
    <citation type="submission" date="2025-08" db="UniProtKB">
        <authorList>
            <consortium name="RefSeq"/>
        </authorList>
    </citation>
    <scope>IDENTIFICATION</scope>
</reference>